<proteinExistence type="predicted"/>
<dbReference type="AlphaFoldDB" id="A0A0F9BTS9"/>
<comment type="caution">
    <text evidence="1">The sequence shown here is derived from an EMBL/GenBank/DDBJ whole genome shotgun (WGS) entry which is preliminary data.</text>
</comment>
<dbReference type="EMBL" id="LAZR01036261">
    <property type="protein sequence ID" value="KKL25315.1"/>
    <property type="molecule type" value="Genomic_DNA"/>
</dbReference>
<gene>
    <name evidence="1" type="ORF">LCGC14_2406570</name>
</gene>
<accession>A0A0F9BTS9</accession>
<name>A0A0F9BTS9_9ZZZZ</name>
<evidence type="ECO:0000313" key="1">
    <source>
        <dbReference type="EMBL" id="KKL25315.1"/>
    </source>
</evidence>
<organism evidence="1">
    <name type="scientific">marine sediment metagenome</name>
    <dbReference type="NCBI Taxonomy" id="412755"/>
    <lineage>
        <taxon>unclassified sequences</taxon>
        <taxon>metagenomes</taxon>
        <taxon>ecological metagenomes</taxon>
    </lineage>
</organism>
<sequence>MAVSFYDNLPINQDIVLDWPLTEGEPQLVHDQSKSGIVGVMNGTNPMIWAAANGYDYHGVFFVEAWQQFIEALAADTTDLNFTTTDYALAMWCGFIDTATDQILMSKYELNNSGWEVYHTPVGALRYMTVRHHHGGTRTGSYSLGWDFLTTYLFGVDRIGTAHQHYRDGVAIPTVSQVLQDPGSSIADNFRIGCRFTEDANWMNGYGGRPRAWSRAIGAAGHRQLFAQGYRQ</sequence>
<protein>
    <submittedName>
        <fullName evidence="1">Uncharacterized protein</fullName>
    </submittedName>
</protein>
<reference evidence="1" key="1">
    <citation type="journal article" date="2015" name="Nature">
        <title>Complex archaea that bridge the gap between prokaryotes and eukaryotes.</title>
        <authorList>
            <person name="Spang A."/>
            <person name="Saw J.H."/>
            <person name="Jorgensen S.L."/>
            <person name="Zaremba-Niedzwiedzka K."/>
            <person name="Martijn J."/>
            <person name="Lind A.E."/>
            <person name="van Eijk R."/>
            <person name="Schleper C."/>
            <person name="Guy L."/>
            <person name="Ettema T.J."/>
        </authorList>
    </citation>
    <scope>NUCLEOTIDE SEQUENCE</scope>
</reference>
<dbReference type="Gene3D" id="2.60.120.200">
    <property type="match status" value="1"/>
</dbReference>